<dbReference type="EMBL" id="VCGU01000458">
    <property type="protein sequence ID" value="TRY63307.1"/>
    <property type="molecule type" value="Genomic_DNA"/>
</dbReference>
<dbReference type="Pfam" id="PF17921">
    <property type="entry name" value="Integrase_H2C2"/>
    <property type="match status" value="1"/>
</dbReference>
<name>A0A553NCZ3_TIGCA</name>
<evidence type="ECO:0000313" key="4">
    <source>
        <dbReference type="Proteomes" id="UP000318571"/>
    </source>
</evidence>
<dbReference type="STRING" id="6832.A0A553NCZ3"/>
<feature type="non-terminal residue" evidence="3">
    <location>
        <position position="198"/>
    </location>
</feature>
<comment type="caution">
    <text evidence="3">The sequence shown here is derived from an EMBL/GenBank/DDBJ whole genome shotgun (WGS) entry which is preliminary data.</text>
</comment>
<feature type="domain" description="Integrase zinc-binding" evidence="2">
    <location>
        <begin position="43"/>
        <end position="80"/>
    </location>
</feature>
<proteinExistence type="predicted"/>
<dbReference type="PANTHER" id="PTHR37984:SF9">
    <property type="entry name" value="INTEGRASE CATALYTIC DOMAIN-CONTAINING PROTEIN"/>
    <property type="match status" value="1"/>
</dbReference>
<evidence type="ECO:0000313" key="3">
    <source>
        <dbReference type="EMBL" id="TRY63307.1"/>
    </source>
</evidence>
<reference evidence="3 4" key="1">
    <citation type="journal article" date="2018" name="Nat. Ecol. Evol.">
        <title>Genomic signatures of mitonuclear coevolution across populations of Tigriopus californicus.</title>
        <authorList>
            <person name="Barreto F.S."/>
            <person name="Watson E.T."/>
            <person name="Lima T.G."/>
            <person name="Willett C.S."/>
            <person name="Edmands S."/>
            <person name="Li W."/>
            <person name="Burton R.S."/>
        </authorList>
    </citation>
    <scope>NUCLEOTIDE SEQUENCE [LARGE SCALE GENOMIC DNA]</scope>
    <source>
        <strain evidence="3 4">San Diego</strain>
    </source>
</reference>
<dbReference type="PANTHER" id="PTHR37984">
    <property type="entry name" value="PROTEIN CBG26694"/>
    <property type="match status" value="1"/>
</dbReference>
<evidence type="ECO:0000259" key="2">
    <source>
        <dbReference type="Pfam" id="PF17921"/>
    </source>
</evidence>
<sequence>MRNGWPTSKQSRPYGLLQPYYKDRTDLYEHNRLIVFGPRLLFPESLRRKMLQHLHSAHQEITKTTARAKQSVWWPGINHDKYYMQFRDAKYAKNVSHYMHQSLCSTSPKQANHIFEANGKHYLVTTDEFTGWPSLAHIHNMTSQTLINSFPTIFLATGNSFLVKTSGNPYLCIPWLTILNGIDLDENWTKLPSPKRRN</sequence>
<dbReference type="InterPro" id="IPR041588">
    <property type="entry name" value="Integrase_H2C2"/>
</dbReference>
<dbReference type="InterPro" id="IPR050951">
    <property type="entry name" value="Retrovirus_Pol_polyprotein"/>
</dbReference>
<dbReference type="EC" id="2.7.7.49" evidence="1"/>
<evidence type="ECO:0000256" key="1">
    <source>
        <dbReference type="ARBA" id="ARBA00012493"/>
    </source>
</evidence>
<accession>A0A553NCZ3</accession>
<dbReference type="GO" id="GO:0003964">
    <property type="term" value="F:RNA-directed DNA polymerase activity"/>
    <property type="evidence" value="ECO:0007669"/>
    <property type="project" value="UniProtKB-EC"/>
</dbReference>
<dbReference type="AlphaFoldDB" id="A0A553NCZ3"/>
<dbReference type="Gene3D" id="1.10.340.70">
    <property type="match status" value="1"/>
</dbReference>
<keyword evidence="4" id="KW-1185">Reference proteome</keyword>
<dbReference type="Proteomes" id="UP000318571">
    <property type="component" value="Chromosome 10"/>
</dbReference>
<organism evidence="3 4">
    <name type="scientific">Tigriopus californicus</name>
    <name type="common">Marine copepod</name>
    <dbReference type="NCBI Taxonomy" id="6832"/>
    <lineage>
        <taxon>Eukaryota</taxon>
        <taxon>Metazoa</taxon>
        <taxon>Ecdysozoa</taxon>
        <taxon>Arthropoda</taxon>
        <taxon>Crustacea</taxon>
        <taxon>Multicrustacea</taxon>
        <taxon>Hexanauplia</taxon>
        <taxon>Copepoda</taxon>
        <taxon>Harpacticoida</taxon>
        <taxon>Harpacticidae</taxon>
        <taxon>Tigriopus</taxon>
    </lineage>
</organism>
<protein>
    <recommendedName>
        <fullName evidence="1">RNA-directed DNA polymerase</fullName>
        <ecNumber evidence="1">2.7.7.49</ecNumber>
    </recommendedName>
</protein>
<gene>
    <name evidence="3" type="ORF">TCAL_13597</name>
</gene>